<organism evidence="3 4">
    <name type="scientific">Saccharomonospora piscinae</name>
    <dbReference type="NCBI Taxonomy" id="687388"/>
    <lineage>
        <taxon>Bacteria</taxon>
        <taxon>Bacillati</taxon>
        <taxon>Actinomycetota</taxon>
        <taxon>Actinomycetes</taxon>
        <taxon>Pseudonocardiales</taxon>
        <taxon>Pseudonocardiaceae</taxon>
        <taxon>Saccharomonospora</taxon>
    </lineage>
</organism>
<gene>
    <name evidence="3" type="ORF">B1813_00735</name>
</gene>
<feature type="region of interest" description="Disordered" evidence="1">
    <location>
        <begin position="407"/>
        <end position="437"/>
    </location>
</feature>
<dbReference type="RefSeq" id="WP_081190110.1">
    <property type="nucleotide sequence ID" value="NZ_MWIH01000002.1"/>
</dbReference>
<protein>
    <recommendedName>
        <fullName evidence="5">Low-complexity protein</fullName>
    </recommendedName>
</protein>
<evidence type="ECO:0000256" key="2">
    <source>
        <dbReference type="SAM" id="Phobius"/>
    </source>
</evidence>
<keyword evidence="4" id="KW-1185">Reference proteome</keyword>
<evidence type="ECO:0008006" key="5">
    <source>
        <dbReference type="Google" id="ProtNLM"/>
    </source>
</evidence>
<accession>A0A1V9ACA0</accession>
<dbReference type="Proteomes" id="UP000192591">
    <property type="component" value="Unassembled WGS sequence"/>
</dbReference>
<keyword evidence="2" id="KW-1133">Transmembrane helix</keyword>
<comment type="caution">
    <text evidence="3">The sequence shown here is derived from an EMBL/GenBank/DDBJ whole genome shotgun (WGS) entry which is preliminary data.</text>
</comment>
<dbReference type="EMBL" id="MWIH01000002">
    <property type="protein sequence ID" value="OQO94666.1"/>
    <property type="molecule type" value="Genomic_DNA"/>
</dbReference>
<keyword evidence="2" id="KW-0812">Transmembrane</keyword>
<feature type="compositionally biased region" description="Polar residues" evidence="1">
    <location>
        <begin position="427"/>
        <end position="437"/>
    </location>
</feature>
<dbReference type="AlphaFoldDB" id="A0A1V9ACA0"/>
<evidence type="ECO:0000313" key="4">
    <source>
        <dbReference type="Proteomes" id="UP000192591"/>
    </source>
</evidence>
<reference evidence="3 4" key="1">
    <citation type="submission" date="2017-02" db="EMBL/GenBank/DDBJ databases">
        <title>Draft genome of Saccharomonospora sp. 154.</title>
        <authorList>
            <person name="Alonso-Carmona G.S."/>
            <person name="De La Haba R."/>
            <person name="Vera-Gargallo B."/>
            <person name="Sandoval-Trujillo A.H."/>
            <person name="Ramirez-Duran N."/>
            <person name="Ventosa A."/>
        </authorList>
    </citation>
    <scope>NUCLEOTIDE SEQUENCE [LARGE SCALE GENOMIC DNA]</scope>
    <source>
        <strain evidence="3 4">LRS4.154</strain>
    </source>
</reference>
<feature type="transmembrane region" description="Helical" evidence="2">
    <location>
        <begin position="66"/>
        <end position="87"/>
    </location>
</feature>
<keyword evidence="2" id="KW-0472">Membrane</keyword>
<evidence type="ECO:0000313" key="3">
    <source>
        <dbReference type="EMBL" id="OQO94666.1"/>
    </source>
</evidence>
<dbReference type="Pfam" id="PF13576">
    <property type="entry name" value="Pentapeptide_3"/>
    <property type="match status" value="2"/>
</dbReference>
<dbReference type="Gene3D" id="2.160.20.80">
    <property type="entry name" value="E3 ubiquitin-protein ligase SopA"/>
    <property type="match status" value="1"/>
</dbReference>
<proteinExistence type="predicted"/>
<dbReference type="InterPro" id="IPR001646">
    <property type="entry name" value="5peptide_repeat"/>
</dbReference>
<evidence type="ECO:0000256" key="1">
    <source>
        <dbReference type="SAM" id="MobiDB-lite"/>
    </source>
</evidence>
<sequence>MTWRWGHRKGAGDESVTEDGVALRPLPASSVWWVLGGLLGVAAVVTAVLLLVFGDGTESDKVRLEAIRLAGTIVLGTGGGAALFVALRRQRTTELDLVHKLAEARTTQHDAEQRRVTELYTAAVEQLGHDRAAVRLGALYALQRLGQDHPEQRRPIVNVWCAYLRMSFRDPATDGLDEQESLEWRQEREVRVTLQRLLREHVHSGPYREKPASPRFWGDELDIDLTGATLHELDLDACRIHPRTTFTHATFAGNSRFRSATFAGDAWFAEATFTGHVWFNGTVFTRSAWFGEATFTSEASFAQATVSGASSFIKATFSGSAYFDDTTFIDTAVFEEAVFTGVAWFRNATFTKVATFAMATFTGPVLFRDTTFDNGIALHSARARCDHKHQWPAGWSCELVSAAREGMPEGEDPDMSWGRLQPVPARNSRSCPEPRSN</sequence>
<name>A0A1V9ACA0_SACPI</name>
<feature type="transmembrane region" description="Helical" evidence="2">
    <location>
        <begin position="31"/>
        <end position="54"/>
    </location>
</feature>
<dbReference type="STRING" id="1962155.B1813_00735"/>